<name>A0A2T0U4D7_9SPHI</name>
<organism evidence="3 4">
    <name type="scientific">Arcticibacter pallidicorallinus</name>
    <dbReference type="NCBI Taxonomy" id="1259464"/>
    <lineage>
        <taxon>Bacteria</taxon>
        <taxon>Pseudomonadati</taxon>
        <taxon>Bacteroidota</taxon>
        <taxon>Sphingobacteriia</taxon>
        <taxon>Sphingobacteriales</taxon>
        <taxon>Sphingobacteriaceae</taxon>
        <taxon>Arcticibacter</taxon>
    </lineage>
</organism>
<dbReference type="AlphaFoldDB" id="A0A2T0U4D7"/>
<sequence>MKKQTINQKIEIHASAEKVWQVMWNNDSYKKWAAAFMPGSHYVGDLKPGGRIQFLDPSNNGMESDVESVTKNQEVTFRHLFELEAGNAGKTLGDMREKFELVEKDDVTTLFVSSDMPEEYFEEMNTATTSALQIIKEMSEQ</sequence>
<gene>
    <name evidence="3" type="ORF">B0I27_105252</name>
</gene>
<comment type="caution">
    <text evidence="3">The sequence shown here is derived from an EMBL/GenBank/DDBJ whole genome shotgun (WGS) entry which is preliminary data.</text>
</comment>
<dbReference type="SUPFAM" id="SSF55961">
    <property type="entry name" value="Bet v1-like"/>
    <property type="match status" value="1"/>
</dbReference>
<dbReference type="RefSeq" id="WP_106293187.1">
    <property type="nucleotide sequence ID" value="NZ_PVTH01000005.1"/>
</dbReference>
<dbReference type="InterPro" id="IPR013538">
    <property type="entry name" value="ASHA1/2-like_C"/>
</dbReference>
<comment type="similarity">
    <text evidence="1">Belongs to the AHA1 family.</text>
</comment>
<dbReference type="Proteomes" id="UP000238034">
    <property type="component" value="Unassembled WGS sequence"/>
</dbReference>
<proteinExistence type="inferred from homology"/>
<protein>
    <submittedName>
        <fullName evidence="3">Activator of Hsp90 ATPase-like protein</fullName>
    </submittedName>
</protein>
<reference evidence="3 4" key="1">
    <citation type="submission" date="2018-03" db="EMBL/GenBank/DDBJ databases">
        <title>Genomic Encyclopedia of Type Strains, Phase III (KMG-III): the genomes of soil and plant-associated and newly described type strains.</title>
        <authorList>
            <person name="Whitman W."/>
        </authorList>
    </citation>
    <scope>NUCLEOTIDE SEQUENCE [LARGE SCALE GENOMIC DNA]</scope>
    <source>
        <strain evidence="3 4">CGMCC 1.9313</strain>
    </source>
</reference>
<evidence type="ECO:0000256" key="1">
    <source>
        <dbReference type="ARBA" id="ARBA00006817"/>
    </source>
</evidence>
<feature type="domain" description="Activator of Hsp90 ATPase homologue 1/2-like C-terminal" evidence="2">
    <location>
        <begin position="14"/>
        <end position="118"/>
    </location>
</feature>
<evidence type="ECO:0000313" key="4">
    <source>
        <dbReference type="Proteomes" id="UP000238034"/>
    </source>
</evidence>
<keyword evidence="4" id="KW-1185">Reference proteome</keyword>
<evidence type="ECO:0000313" key="3">
    <source>
        <dbReference type="EMBL" id="PRY52783.1"/>
    </source>
</evidence>
<evidence type="ECO:0000259" key="2">
    <source>
        <dbReference type="Pfam" id="PF08327"/>
    </source>
</evidence>
<dbReference type="CDD" id="cd07814">
    <property type="entry name" value="SRPBCC_CalC_Aha1-like"/>
    <property type="match status" value="1"/>
</dbReference>
<accession>A0A2T0U4D7</accession>
<dbReference type="Gene3D" id="3.30.530.20">
    <property type="match status" value="1"/>
</dbReference>
<dbReference type="EMBL" id="PVTH01000005">
    <property type="protein sequence ID" value="PRY52783.1"/>
    <property type="molecule type" value="Genomic_DNA"/>
</dbReference>
<dbReference type="OrthoDB" id="384974at2"/>
<dbReference type="Pfam" id="PF08327">
    <property type="entry name" value="AHSA1"/>
    <property type="match status" value="1"/>
</dbReference>
<dbReference type="InterPro" id="IPR023393">
    <property type="entry name" value="START-like_dom_sf"/>
</dbReference>